<evidence type="ECO:0000313" key="2">
    <source>
        <dbReference type="EMBL" id="GJS85371.1"/>
    </source>
</evidence>
<keyword evidence="3" id="KW-1185">Reference proteome</keyword>
<reference evidence="2" key="2">
    <citation type="submission" date="2022-01" db="EMBL/GenBank/DDBJ databases">
        <authorList>
            <person name="Yamashiro T."/>
            <person name="Shiraishi A."/>
            <person name="Satake H."/>
            <person name="Nakayama K."/>
        </authorList>
    </citation>
    <scope>NUCLEOTIDE SEQUENCE</scope>
</reference>
<evidence type="ECO:0000313" key="3">
    <source>
        <dbReference type="Proteomes" id="UP001151760"/>
    </source>
</evidence>
<gene>
    <name evidence="2" type="ORF">Tco_0751912</name>
</gene>
<dbReference type="EMBL" id="BQNB010011044">
    <property type="protein sequence ID" value="GJS85371.1"/>
    <property type="molecule type" value="Genomic_DNA"/>
</dbReference>
<protein>
    <submittedName>
        <fullName evidence="2">Uncharacterized protein</fullName>
    </submittedName>
</protein>
<accession>A0ABQ4Z6L4</accession>
<feature type="compositionally biased region" description="Basic and acidic residues" evidence="1">
    <location>
        <begin position="91"/>
        <end position="104"/>
    </location>
</feature>
<reference evidence="2" key="1">
    <citation type="journal article" date="2022" name="Int. J. Mol. Sci.">
        <title>Draft Genome of Tanacetum Coccineum: Genomic Comparison of Closely Related Tanacetum-Family Plants.</title>
        <authorList>
            <person name="Yamashiro T."/>
            <person name="Shiraishi A."/>
            <person name="Nakayama K."/>
            <person name="Satake H."/>
        </authorList>
    </citation>
    <scope>NUCLEOTIDE SEQUENCE</scope>
</reference>
<name>A0ABQ4Z6L4_9ASTR</name>
<sequence>MASQDARLFKFEADFKQQQSEMTNKIDTVLKPITDRIAGALPSDTVKNPKLSTTPVLSARLVPRSSNAKFVCSKGGDGEVMFIEIIQDNDEPQKEGLNEGERGNNGRTGGEILRHSPD</sequence>
<evidence type="ECO:0000256" key="1">
    <source>
        <dbReference type="SAM" id="MobiDB-lite"/>
    </source>
</evidence>
<organism evidence="2 3">
    <name type="scientific">Tanacetum coccineum</name>
    <dbReference type="NCBI Taxonomy" id="301880"/>
    <lineage>
        <taxon>Eukaryota</taxon>
        <taxon>Viridiplantae</taxon>
        <taxon>Streptophyta</taxon>
        <taxon>Embryophyta</taxon>
        <taxon>Tracheophyta</taxon>
        <taxon>Spermatophyta</taxon>
        <taxon>Magnoliopsida</taxon>
        <taxon>eudicotyledons</taxon>
        <taxon>Gunneridae</taxon>
        <taxon>Pentapetalae</taxon>
        <taxon>asterids</taxon>
        <taxon>campanulids</taxon>
        <taxon>Asterales</taxon>
        <taxon>Asteraceae</taxon>
        <taxon>Asteroideae</taxon>
        <taxon>Anthemideae</taxon>
        <taxon>Anthemidinae</taxon>
        <taxon>Tanacetum</taxon>
    </lineage>
</organism>
<proteinExistence type="predicted"/>
<feature type="region of interest" description="Disordered" evidence="1">
    <location>
        <begin position="87"/>
        <end position="118"/>
    </location>
</feature>
<dbReference type="Proteomes" id="UP001151760">
    <property type="component" value="Unassembled WGS sequence"/>
</dbReference>
<comment type="caution">
    <text evidence="2">The sequence shown here is derived from an EMBL/GenBank/DDBJ whole genome shotgun (WGS) entry which is preliminary data.</text>
</comment>